<evidence type="ECO:0000256" key="1">
    <source>
        <dbReference type="ARBA" id="ARBA00005953"/>
    </source>
</evidence>
<dbReference type="EMBL" id="QGNA01000002">
    <property type="protein sequence ID" value="PWS37490.1"/>
    <property type="molecule type" value="Genomic_DNA"/>
</dbReference>
<name>A0A317FEK1_9PROT</name>
<dbReference type="OrthoDB" id="9799036at2"/>
<evidence type="ECO:0000313" key="3">
    <source>
        <dbReference type="EMBL" id="PWS37490.1"/>
    </source>
</evidence>
<dbReference type="InterPro" id="IPR029069">
    <property type="entry name" value="HotDog_dom_sf"/>
</dbReference>
<protein>
    <recommendedName>
        <fullName evidence="5">Thioesterase</fullName>
    </recommendedName>
</protein>
<dbReference type="RefSeq" id="WP_109870598.1">
    <property type="nucleotide sequence ID" value="NZ_QGNA01000002.1"/>
</dbReference>
<gene>
    <name evidence="3" type="ORF">DFH01_11715</name>
</gene>
<dbReference type="Proteomes" id="UP000245765">
    <property type="component" value="Unassembled WGS sequence"/>
</dbReference>
<comment type="caution">
    <text evidence="3">The sequence shown here is derived from an EMBL/GenBank/DDBJ whole genome shotgun (WGS) entry which is preliminary data.</text>
</comment>
<evidence type="ECO:0000313" key="4">
    <source>
        <dbReference type="Proteomes" id="UP000245765"/>
    </source>
</evidence>
<dbReference type="GO" id="GO:0047617">
    <property type="term" value="F:fatty acyl-CoA hydrolase activity"/>
    <property type="evidence" value="ECO:0007669"/>
    <property type="project" value="TreeGrafter"/>
</dbReference>
<organism evidence="3 4">
    <name type="scientific">Falsiroseomonas bella</name>
    <dbReference type="NCBI Taxonomy" id="2184016"/>
    <lineage>
        <taxon>Bacteria</taxon>
        <taxon>Pseudomonadati</taxon>
        <taxon>Pseudomonadota</taxon>
        <taxon>Alphaproteobacteria</taxon>
        <taxon>Acetobacterales</taxon>
        <taxon>Roseomonadaceae</taxon>
        <taxon>Falsiroseomonas</taxon>
    </lineage>
</organism>
<dbReference type="Gene3D" id="3.10.129.10">
    <property type="entry name" value="Hotdog Thioesterase"/>
    <property type="match status" value="1"/>
</dbReference>
<sequence length="143" mass="15995">MSPEASAQPWTILRPHRIRWAECDLYGHVNHAAYLTLFEDLRVDHWQALSGRPVSPEFAGPVVAQIEARYLRAVGFNDEVMLACRVAGFRRTSFVHEYALLKDGEACCTARAVCVITRQDTGEKVPIWAELRDKLLGEGAAEG</sequence>
<evidence type="ECO:0000256" key="2">
    <source>
        <dbReference type="ARBA" id="ARBA00022801"/>
    </source>
</evidence>
<proteinExistence type="inferred from homology"/>
<dbReference type="PANTHER" id="PTHR31793:SF27">
    <property type="entry name" value="NOVEL THIOESTERASE SUPERFAMILY DOMAIN AND SAPOSIN A-TYPE DOMAIN CONTAINING PROTEIN (0610012H03RIK)"/>
    <property type="match status" value="1"/>
</dbReference>
<dbReference type="PANTHER" id="PTHR31793">
    <property type="entry name" value="4-HYDROXYBENZOYL-COA THIOESTERASE FAMILY MEMBER"/>
    <property type="match status" value="1"/>
</dbReference>
<dbReference type="AlphaFoldDB" id="A0A317FEK1"/>
<evidence type="ECO:0008006" key="5">
    <source>
        <dbReference type="Google" id="ProtNLM"/>
    </source>
</evidence>
<dbReference type="Pfam" id="PF13279">
    <property type="entry name" value="4HBT_2"/>
    <property type="match status" value="1"/>
</dbReference>
<keyword evidence="4" id="KW-1185">Reference proteome</keyword>
<dbReference type="SUPFAM" id="SSF54637">
    <property type="entry name" value="Thioesterase/thiol ester dehydrase-isomerase"/>
    <property type="match status" value="1"/>
</dbReference>
<dbReference type="InterPro" id="IPR050563">
    <property type="entry name" value="4-hydroxybenzoyl-CoA_TE"/>
</dbReference>
<comment type="similarity">
    <text evidence="1">Belongs to the 4-hydroxybenzoyl-CoA thioesterase family.</text>
</comment>
<keyword evidence="2" id="KW-0378">Hydrolase</keyword>
<dbReference type="CDD" id="cd00586">
    <property type="entry name" value="4HBT"/>
    <property type="match status" value="1"/>
</dbReference>
<accession>A0A317FEK1</accession>
<reference evidence="4" key="1">
    <citation type="submission" date="2018-05" db="EMBL/GenBank/DDBJ databases">
        <authorList>
            <person name="Du Z."/>
            <person name="Wang X."/>
        </authorList>
    </citation>
    <scope>NUCLEOTIDE SEQUENCE [LARGE SCALE GENOMIC DNA]</scope>
    <source>
        <strain evidence="4">CQN31</strain>
    </source>
</reference>